<feature type="domain" description="Phage terminase large subunit GpA ATPase" evidence="2">
    <location>
        <begin position="53"/>
        <end position="293"/>
    </location>
</feature>
<comment type="caution">
    <text evidence="4">The sequence shown here is derived from an EMBL/GenBank/DDBJ whole genome shotgun (WGS) entry which is preliminary data.</text>
</comment>
<feature type="domain" description="Terminase large subunit GpA endonuclease" evidence="3">
    <location>
        <begin position="304"/>
        <end position="578"/>
    </location>
</feature>
<dbReference type="GO" id="GO:0016887">
    <property type="term" value="F:ATP hydrolysis activity"/>
    <property type="evidence" value="ECO:0007669"/>
    <property type="project" value="InterPro"/>
</dbReference>
<dbReference type="InterPro" id="IPR046453">
    <property type="entry name" value="GpA_ATPase"/>
</dbReference>
<dbReference type="Pfam" id="PF20454">
    <property type="entry name" value="GpA_nuclease"/>
    <property type="match status" value="1"/>
</dbReference>
<evidence type="ECO:0000259" key="2">
    <source>
        <dbReference type="Pfam" id="PF05876"/>
    </source>
</evidence>
<name>A0AAW8HA32_9ENTR</name>
<dbReference type="Pfam" id="PF05876">
    <property type="entry name" value="GpA_ATPase"/>
    <property type="match status" value="1"/>
</dbReference>
<accession>A0AAW8HA32</accession>
<dbReference type="AlphaFoldDB" id="A0AAW8HA32"/>
<proteinExistence type="predicted"/>
<evidence type="ECO:0000256" key="1">
    <source>
        <dbReference type="SAM" id="MobiDB-lite"/>
    </source>
</evidence>
<evidence type="ECO:0000259" key="3">
    <source>
        <dbReference type="Pfam" id="PF20454"/>
    </source>
</evidence>
<protein>
    <submittedName>
        <fullName evidence="4">Phage terminase large subunit family protein</fullName>
    </submittedName>
</protein>
<feature type="region of interest" description="Disordered" evidence="1">
    <location>
        <begin position="607"/>
        <end position="639"/>
    </location>
</feature>
<organism evidence="4 5">
    <name type="scientific">Enterobacter soli</name>
    <dbReference type="NCBI Taxonomy" id="885040"/>
    <lineage>
        <taxon>Bacteria</taxon>
        <taxon>Pseudomonadati</taxon>
        <taxon>Pseudomonadota</taxon>
        <taxon>Gammaproteobacteria</taxon>
        <taxon>Enterobacterales</taxon>
        <taxon>Enterobacteriaceae</taxon>
        <taxon>Enterobacter</taxon>
    </lineage>
</organism>
<dbReference type="Gene3D" id="3.40.50.300">
    <property type="entry name" value="P-loop containing nucleotide triphosphate hydrolases"/>
    <property type="match status" value="1"/>
</dbReference>
<keyword evidence="5" id="KW-1185">Reference proteome</keyword>
<dbReference type="RefSeq" id="WP_306682461.1">
    <property type="nucleotide sequence ID" value="NZ_JAVDKR010000001.1"/>
</dbReference>
<evidence type="ECO:0000313" key="4">
    <source>
        <dbReference type="EMBL" id="MDQ2256556.1"/>
    </source>
</evidence>
<sequence length="639" mass="73013">MEFQNQKKLLKILNQAVKNILPPQKIKPSDWVEKNLKFCDGELQGSPMRLYEFQKEPLNAIIEPGVRKVVLMSSAQLLKTTIVTGASLYFLQHDPSNMVIAGTTANTVKKYKNGKYDPTIQLTPSLAKLITSKSDKTKTNDATTQETTVGTFNYFVSLNSPSTLRGLTAKRVFCDEISGVETDGDEGNPIALVSQRCESFRDSLIMMCSTPLVPDDPICQEFAMSDQRYFHVPCPKCGDEQRLIWENVKFKWKVIDGGRRSIPDADTAYLECPHCKHQYSEAERVRAVSQGRWIATHPEIKDVRGYHISRLYSPVSSIRKLVQDFAEAFKNFDHMRFVNNALGEPYIDKENVEHDLALLEQLRDFDIDINNIPNDCVGVGYAVDQQLDRLECTLVGISEKNYYVLDHRSFFAVDCNKYDSPAYTELQSFINNTKLKTKNGTPLRVLQVWVDSSNGAATNTIYRFCNKKGNEIYKPIKGDGRTTIPLYKESTSGGYKFMLLNVNEGKNRIRKLLNAAMNEEEHEGKKIHFSYSLPDDAFLQYTSEKRVMKGGQLVWVKRSGSKDDRNEMLDTLNYCLISFEYMLNKLGTDAYKKLRKYNTNVAKAKYSEETQISESPSEHVPVRKERKRRMGSGRNWFNE</sequence>
<dbReference type="EMBL" id="JAVDKS010000004">
    <property type="protein sequence ID" value="MDQ2256556.1"/>
    <property type="molecule type" value="Genomic_DNA"/>
</dbReference>
<evidence type="ECO:0000313" key="5">
    <source>
        <dbReference type="Proteomes" id="UP001225042"/>
    </source>
</evidence>
<gene>
    <name evidence="4" type="ORF">RBJ67_10425</name>
</gene>
<dbReference type="GO" id="GO:0004519">
    <property type="term" value="F:endonuclease activity"/>
    <property type="evidence" value="ECO:0007669"/>
    <property type="project" value="InterPro"/>
</dbReference>
<dbReference type="InterPro" id="IPR046454">
    <property type="entry name" value="GpA_endonuclease"/>
</dbReference>
<reference evidence="4 5" key="1">
    <citation type="submission" date="2023-08" db="EMBL/GenBank/DDBJ databases">
        <authorList>
            <person name="Dale J."/>
        </authorList>
    </citation>
    <scope>NUCLEOTIDE SEQUENCE [LARGE SCALE GENOMIC DNA]</scope>
    <source>
        <strain evidence="4 5">2023EL-00788</strain>
    </source>
</reference>
<dbReference type="Proteomes" id="UP001225042">
    <property type="component" value="Unassembled WGS sequence"/>
</dbReference>
<dbReference type="InterPro" id="IPR027417">
    <property type="entry name" value="P-loop_NTPase"/>
</dbReference>